<protein>
    <submittedName>
        <fullName evidence="1">Uncharacterized protein</fullName>
    </submittedName>
</protein>
<reference evidence="1 2" key="1">
    <citation type="submission" date="2015-01" db="EMBL/GenBank/DDBJ databases">
        <title>Vibrio sp. C5 JCM 19232 whole genome shotgun sequence.</title>
        <authorList>
            <person name="Sawabe T."/>
            <person name="Meirelles P."/>
            <person name="Feng G."/>
            <person name="Sayaka M."/>
            <person name="Hattori M."/>
            <person name="Ohkuma M."/>
        </authorList>
    </citation>
    <scope>NUCLEOTIDE SEQUENCE [LARGE SCALE GENOMIC DNA]</scope>
    <source>
        <strain evidence="1 2">JCM19232</strain>
    </source>
</reference>
<dbReference type="Proteomes" id="UP000031670">
    <property type="component" value="Unassembled WGS sequence"/>
</dbReference>
<organism evidence="1 2">
    <name type="scientific">Vibrio ishigakensis</name>
    <dbReference type="NCBI Taxonomy" id="1481914"/>
    <lineage>
        <taxon>Bacteria</taxon>
        <taxon>Pseudomonadati</taxon>
        <taxon>Pseudomonadota</taxon>
        <taxon>Gammaproteobacteria</taxon>
        <taxon>Vibrionales</taxon>
        <taxon>Vibrionaceae</taxon>
        <taxon>Vibrio</taxon>
    </lineage>
</organism>
<gene>
    <name evidence="1" type="ORF">JCM19232_4130</name>
</gene>
<evidence type="ECO:0000313" key="2">
    <source>
        <dbReference type="Proteomes" id="UP000031670"/>
    </source>
</evidence>
<sequence>MQKNRLTFRAQIAIGYGTFCLDIKQLVVHWLATQFRVDNLNLKQMKLFDVTPADYAEMLAV</sequence>
<dbReference type="EMBL" id="BBSA01000002">
    <property type="protein sequence ID" value="GAM61188.1"/>
    <property type="molecule type" value="Genomic_DNA"/>
</dbReference>
<reference evidence="1 2" key="2">
    <citation type="submission" date="2015-01" db="EMBL/GenBank/DDBJ databases">
        <authorList>
            <consortium name="NBRP consortium"/>
            <person name="Sawabe T."/>
            <person name="Meirelles P."/>
            <person name="Feng G."/>
            <person name="Sayaka M."/>
            <person name="Hattori M."/>
            <person name="Ohkuma M."/>
        </authorList>
    </citation>
    <scope>NUCLEOTIDE SEQUENCE [LARGE SCALE GENOMIC DNA]</scope>
    <source>
        <strain evidence="1 2">JCM19232</strain>
    </source>
</reference>
<dbReference type="AlphaFoldDB" id="A0A0B8PDG1"/>
<proteinExistence type="predicted"/>
<evidence type="ECO:0000313" key="1">
    <source>
        <dbReference type="EMBL" id="GAM61188.1"/>
    </source>
</evidence>
<comment type="caution">
    <text evidence="1">The sequence shown here is derived from an EMBL/GenBank/DDBJ whole genome shotgun (WGS) entry which is preliminary data.</text>
</comment>
<name>A0A0B8PDG1_9VIBR</name>
<accession>A0A0B8PDG1</accession>